<dbReference type="SUPFAM" id="SSF52540">
    <property type="entry name" value="P-loop containing nucleoside triphosphate hydrolases"/>
    <property type="match status" value="1"/>
</dbReference>
<proteinExistence type="predicted"/>
<evidence type="ECO:0000313" key="7">
    <source>
        <dbReference type="EMBL" id="MPM38550.1"/>
    </source>
</evidence>
<dbReference type="EMBL" id="VSSQ01008323">
    <property type="protein sequence ID" value="MPM38550.1"/>
    <property type="molecule type" value="Genomic_DNA"/>
</dbReference>
<dbReference type="CDD" id="cd01127">
    <property type="entry name" value="TrwB_TraG_TraD_VirD4"/>
    <property type="match status" value="1"/>
</dbReference>
<evidence type="ECO:0000256" key="4">
    <source>
        <dbReference type="ARBA" id="ARBA00022989"/>
    </source>
</evidence>
<evidence type="ECO:0000256" key="2">
    <source>
        <dbReference type="ARBA" id="ARBA00022475"/>
    </source>
</evidence>
<accession>A0A644ZCE6</accession>
<organism evidence="7">
    <name type="scientific">bioreactor metagenome</name>
    <dbReference type="NCBI Taxonomy" id="1076179"/>
    <lineage>
        <taxon>unclassified sequences</taxon>
        <taxon>metagenomes</taxon>
        <taxon>ecological metagenomes</taxon>
    </lineage>
</organism>
<keyword evidence="2" id="KW-1003">Cell membrane</keyword>
<keyword evidence="3" id="KW-0812">Transmembrane</keyword>
<dbReference type="AlphaFoldDB" id="A0A644ZCE6"/>
<gene>
    <name evidence="7" type="ORF">SDC9_85179</name>
</gene>
<keyword evidence="5" id="KW-0472">Membrane</keyword>
<evidence type="ECO:0000256" key="3">
    <source>
        <dbReference type="ARBA" id="ARBA00022692"/>
    </source>
</evidence>
<evidence type="ECO:0000256" key="5">
    <source>
        <dbReference type="ARBA" id="ARBA00023136"/>
    </source>
</evidence>
<sequence>MVSEYGAPSERHIMSVFNLVLELNGQAQGANPLGGQQKSYLAEVLEQIDNPRIRNYVGAAMAADMRTSMNIFSSALGKLTKFIDAELEQMICTHGPELSAQHFVEQPTAIFLICPDENTTRHFLASLFIRFFANDLIEVAENKFAGELPRRVMLFWDEAGNMPAIQDVDVLFSAIRSRGVRILIALQSLAQLNKYYSRERADIIKDTNQMLMFTFVSPSSYSTAETLSKTLGNETVLSGSVSYNNSRASSTQSMVGRPLLEASEIVTIPWGHWVVMKGGHHTLRTQLQHYGQLFELPHTTPQDIPERPFIWVHTSTTKNIIRRANDKEIDLREGMFD</sequence>
<dbReference type="InterPro" id="IPR032689">
    <property type="entry name" value="TraG-D_C"/>
</dbReference>
<dbReference type="InterPro" id="IPR051539">
    <property type="entry name" value="T4SS-coupling_protein"/>
</dbReference>
<dbReference type="PANTHER" id="PTHR37937:SF1">
    <property type="entry name" value="CONJUGATIVE TRANSFER: DNA TRANSPORT"/>
    <property type="match status" value="1"/>
</dbReference>
<dbReference type="GO" id="GO:0005886">
    <property type="term" value="C:plasma membrane"/>
    <property type="evidence" value="ECO:0007669"/>
    <property type="project" value="UniProtKB-SubCell"/>
</dbReference>
<dbReference type="PANTHER" id="PTHR37937">
    <property type="entry name" value="CONJUGATIVE TRANSFER: DNA TRANSPORT"/>
    <property type="match status" value="1"/>
</dbReference>
<name>A0A644ZCE6_9ZZZZ</name>
<evidence type="ECO:0000256" key="1">
    <source>
        <dbReference type="ARBA" id="ARBA00004651"/>
    </source>
</evidence>
<comment type="caution">
    <text evidence="7">The sequence shown here is derived from an EMBL/GenBank/DDBJ whole genome shotgun (WGS) entry which is preliminary data.</text>
</comment>
<reference evidence="7" key="1">
    <citation type="submission" date="2019-08" db="EMBL/GenBank/DDBJ databases">
        <authorList>
            <person name="Kucharzyk K."/>
            <person name="Murdoch R.W."/>
            <person name="Higgins S."/>
            <person name="Loffler F."/>
        </authorList>
    </citation>
    <scope>NUCLEOTIDE SEQUENCE</scope>
</reference>
<comment type="subcellular location">
    <subcellularLocation>
        <location evidence="1">Cell membrane</location>
        <topology evidence="1">Multi-pass membrane protein</topology>
    </subcellularLocation>
</comment>
<keyword evidence="4" id="KW-1133">Transmembrane helix</keyword>
<dbReference type="InterPro" id="IPR027417">
    <property type="entry name" value="P-loop_NTPase"/>
</dbReference>
<dbReference type="Gene3D" id="3.40.50.300">
    <property type="entry name" value="P-loop containing nucleotide triphosphate hydrolases"/>
    <property type="match status" value="1"/>
</dbReference>
<feature type="domain" description="TraD/TraG TraM recognition site" evidence="6">
    <location>
        <begin position="151"/>
        <end position="269"/>
    </location>
</feature>
<evidence type="ECO:0000259" key="6">
    <source>
        <dbReference type="Pfam" id="PF12696"/>
    </source>
</evidence>
<protein>
    <recommendedName>
        <fullName evidence="6">TraD/TraG TraM recognition site domain-containing protein</fullName>
    </recommendedName>
</protein>
<dbReference type="Pfam" id="PF12696">
    <property type="entry name" value="TraG-D_C"/>
    <property type="match status" value="1"/>
</dbReference>